<evidence type="ECO:0000256" key="2">
    <source>
        <dbReference type="ARBA" id="ARBA00016337"/>
    </source>
</evidence>
<keyword evidence="6 10" id="KW-0274">FAD</keyword>
<dbReference type="InterPro" id="IPR024932">
    <property type="entry name" value="ApbE"/>
</dbReference>
<keyword evidence="12" id="KW-0449">Lipoprotein</keyword>
<comment type="catalytic activity">
    <reaction evidence="9 10 12">
        <text>L-threonyl-[protein] + FAD = FMN-L-threonyl-[protein] + AMP + H(+)</text>
        <dbReference type="Rhea" id="RHEA:36847"/>
        <dbReference type="Rhea" id="RHEA-COMP:11060"/>
        <dbReference type="Rhea" id="RHEA-COMP:11061"/>
        <dbReference type="ChEBI" id="CHEBI:15378"/>
        <dbReference type="ChEBI" id="CHEBI:30013"/>
        <dbReference type="ChEBI" id="CHEBI:57692"/>
        <dbReference type="ChEBI" id="CHEBI:74257"/>
        <dbReference type="ChEBI" id="CHEBI:456215"/>
        <dbReference type="EC" id="2.7.1.180"/>
    </reaction>
</comment>
<dbReference type="SUPFAM" id="SSF143631">
    <property type="entry name" value="ApbE-like"/>
    <property type="match status" value="1"/>
</dbReference>
<dbReference type="GO" id="GO:0016740">
    <property type="term" value="F:transferase activity"/>
    <property type="evidence" value="ECO:0007669"/>
    <property type="project" value="UniProtKB-UniRule"/>
</dbReference>
<gene>
    <name evidence="13" type="ORF">H9L01_01420</name>
</gene>
<comment type="subcellular location">
    <subcellularLocation>
        <location evidence="12">Cell inner membrane</location>
        <topology evidence="12">Lipid-anchor</topology>
        <orientation evidence="12">Periplasmic side</orientation>
    </subcellularLocation>
</comment>
<sequence>MKKLITIIAVVLLLTGCTKKNELEKFSAKSTEVGFDTVLEFIAFAPNQKKFDEYFDMVKKDYIHYNELFDKYNDYEGVNNIKTINDKAGIEAVEVDPLIIEMLVQARDYTEISKGYFDVTYGAVLEIWHDYREEGELLNAEGKPGNVPSREMLEEANQYTGWEFVEIDTVKNTVYLTHERTKLDVGAIAKGYATELAAQNLEKAGVEHAIVSGGGNIRTINGKPDGSAWAIGIEEPSLVTKGESVDILNLQGSMSVVTSGDYQRYYLGPNDQTISHLINPFTLDSRSDFRSVTIVTPDSTMADALSTAAYMMSYEEALEFVDNFNTKYPDKKIDIFWIADNRDDWTEYKEFQFNMTDNLKQFSKSYNEKKD</sequence>
<keyword evidence="12" id="KW-1003">Cell membrane</keyword>
<evidence type="ECO:0000256" key="7">
    <source>
        <dbReference type="ARBA" id="ARBA00022842"/>
    </source>
</evidence>
<comment type="cofactor">
    <cofactor evidence="11">
        <name>Mg(2+)</name>
        <dbReference type="ChEBI" id="CHEBI:18420"/>
    </cofactor>
    <cofactor evidence="11">
        <name>Mn(2+)</name>
        <dbReference type="ChEBI" id="CHEBI:29035"/>
    </cofactor>
    <text evidence="11">Magnesium. Can also use manganese.</text>
</comment>
<evidence type="ECO:0000313" key="13">
    <source>
        <dbReference type="EMBL" id="QNN61052.1"/>
    </source>
</evidence>
<dbReference type="PROSITE" id="PS51257">
    <property type="entry name" value="PROKAR_LIPOPROTEIN"/>
    <property type="match status" value="1"/>
</dbReference>
<evidence type="ECO:0000256" key="10">
    <source>
        <dbReference type="PIRNR" id="PIRNR006268"/>
    </source>
</evidence>
<dbReference type="EMBL" id="CP060715">
    <property type="protein sequence ID" value="QNN61052.1"/>
    <property type="molecule type" value="Genomic_DNA"/>
</dbReference>
<keyword evidence="12" id="KW-0472">Membrane</keyword>
<dbReference type="GO" id="GO:0046872">
    <property type="term" value="F:metal ion binding"/>
    <property type="evidence" value="ECO:0007669"/>
    <property type="project" value="UniProtKB-UniRule"/>
</dbReference>
<keyword evidence="3 10" id="KW-0285">Flavoprotein</keyword>
<evidence type="ECO:0000256" key="6">
    <source>
        <dbReference type="ARBA" id="ARBA00022827"/>
    </source>
</evidence>
<keyword evidence="12" id="KW-0997">Cell inner membrane</keyword>
<evidence type="ECO:0000256" key="1">
    <source>
        <dbReference type="ARBA" id="ARBA00011955"/>
    </source>
</evidence>
<evidence type="ECO:0000256" key="5">
    <source>
        <dbReference type="ARBA" id="ARBA00022723"/>
    </source>
</evidence>
<dbReference type="PANTHER" id="PTHR30040:SF2">
    <property type="entry name" value="FAD:PROTEIN FMN TRANSFERASE"/>
    <property type="match status" value="1"/>
</dbReference>
<evidence type="ECO:0000313" key="14">
    <source>
        <dbReference type="Proteomes" id="UP000515928"/>
    </source>
</evidence>
<evidence type="ECO:0000256" key="12">
    <source>
        <dbReference type="RuleBase" id="RU363002"/>
    </source>
</evidence>
<dbReference type="Gene3D" id="3.10.520.10">
    <property type="entry name" value="ApbE-like domains"/>
    <property type="match status" value="1"/>
</dbReference>
<keyword evidence="14" id="KW-1185">Reference proteome</keyword>
<evidence type="ECO:0000256" key="4">
    <source>
        <dbReference type="ARBA" id="ARBA00022679"/>
    </source>
</evidence>
<dbReference type="PIRSF" id="PIRSF006268">
    <property type="entry name" value="ApbE"/>
    <property type="match status" value="1"/>
</dbReference>
<keyword evidence="5 10" id="KW-0479">Metal-binding</keyword>
<name>A0A7G9RZM7_9FIRM</name>
<dbReference type="InterPro" id="IPR003374">
    <property type="entry name" value="ApbE-like_sf"/>
</dbReference>
<evidence type="ECO:0000256" key="9">
    <source>
        <dbReference type="ARBA" id="ARBA00048540"/>
    </source>
</evidence>
<evidence type="ECO:0000256" key="11">
    <source>
        <dbReference type="PIRSR" id="PIRSR006268-2"/>
    </source>
</evidence>
<dbReference type="AlphaFoldDB" id="A0A7G9RZM7"/>
<reference evidence="13 14" key="1">
    <citation type="submission" date="2020-08" db="EMBL/GenBank/DDBJ databases">
        <title>Genome sequence of Erysipelothrix inopinata DSM 15511T.</title>
        <authorList>
            <person name="Hyun D.-W."/>
            <person name="Bae J.-W."/>
        </authorList>
    </citation>
    <scope>NUCLEOTIDE SEQUENCE [LARGE SCALE GENOMIC DNA]</scope>
    <source>
        <strain evidence="13 14">DSM 15511</strain>
    </source>
</reference>
<evidence type="ECO:0000256" key="8">
    <source>
        <dbReference type="ARBA" id="ARBA00031306"/>
    </source>
</evidence>
<dbReference type="RefSeq" id="WP_187534170.1">
    <property type="nucleotide sequence ID" value="NZ_CBCSHU010000019.1"/>
</dbReference>
<dbReference type="EC" id="2.7.1.180" evidence="1 10"/>
<dbReference type="Proteomes" id="UP000515928">
    <property type="component" value="Chromosome"/>
</dbReference>
<dbReference type="Pfam" id="PF02424">
    <property type="entry name" value="ApbE"/>
    <property type="match status" value="1"/>
</dbReference>
<proteinExistence type="inferred from homology"/>
<keyword evidence="7 10" id="KW-0460">Magnesium</keyword>
<protein>
    <recommendedName>
        <fullName evidence="2 10">FAD:protein FMN transferase</fullName>
        <ecNumber evidence="1 10">2.7.1.180</ecNumber>
    </recommendedName>
    <alternativeName>
        <fullName evidence="8 10">Flavin transferase</fullName>
    </alternativeName>
</protein>
<comment type="similarity">
    <text evidence="10 12">Belongs to the ApbE family.</text>
</comment>
<comment type="function">
    <text evidence="12">Flavin transferase that catalyzes the transfer of the FMN moiety of FAD and its covalent binding to the hydroxyl group of a threonine residue in a target flavoprotein.</text>
</comment>
<organism evidence="13 14">
    <name type="scientific">Erysipelothrix inopinata</name>
    <dbReference type="NCBI Taxonomy" id="225084"/>
    <lineage>
        <taxon>Bacteria</taxon>
        <taxon>Bacillati</taxon>
        <taxon>Bacillota</taxon>
        <taxon>Erysipelotrichia</taxon>
        <taxon>Erysipelotrichales</taxon>
        <taxon>Erysipelotrichaceae</taxon>
        <taxon>Erysipelothrix</taxon>
    </lineage>
</organism>
<keyword evidence="4 10" id="KW-0808">Transferase</keyword>
<accession>A0A7G9RZM7</accession>
<dbReference type="KEGG" id="eio:H9L01_01420"/>
<evidence type="ECO:0000256" key="3">
    <source>
        <dbReference type="ARBA" id="ARBA00022630"/>
    </source>
</evidence>
<feature type="binding site" evidence="11">
    <location>
        <position position="307"/>
    </location>
    <ligand>
        <name>Mg(2+)</name>
        <dbReference type="ChEBI" id="CHEBI:18420"/>
    </ligand>
</feature>
<feature type="binding site" evidence="11">
    <location>
        <position position="303"/>
    </location>
    <ligand>
        <name>Mg(2+)</name>
        <dbReference type="ChEBI" id="CHEBI:18420"/>
    </ligand>
</feature>
<dbReference type="GO" id="GO:0005886">
    <property type="term" value="C:plasma membrane"/>
    <property type="evidence" value="ECO:0007669"/>
    <property type="project" value="UniProtKB-SubCell"/>
</dbReference>
<dbReference type="PANTHER" id="PTHR30040">
    <property type="entry name" value="THIAMINE BIOSYNTHESIS LIPOPROTEIN APBE"/>
    <property type="match status" value="1"/>
</dbReference>
<feature type="binding site" evidence="11">
    <location>
        <position position="187"/>
    </location>
    <ligand>
        <name>Mg(2+)</name>
        <dbReference type="ChEBI" id="CHEBI:18420"/>
    </ligand>
</feature>